<keyword evidence="8" id="KW-0139">CF(1)</keyword>
<evidence type="ECO:0000256" key="5">
    <source>
        <dbReference type="ARBA" id="ARBA00022781"/>
    </source>
</evidence>
<evidence type="ECO:0000256" key="4">
    <source>
        <dbReference type="ARBA" id="ARBA00022448"/>
    </source>
</evidence>
<evidence type="ECO:0000256" key="8">
    <source>
        <dbReference type="ARBA" id="ARBA00023196"/>
    </source>
</evidence>
<evidence type="ECO:0000256" key="9">
    <source>
        <dbReference type="ARBA" id="ARBA00023310"/>
    </source>
</evidence>
<evidence type="ECO:0000256" key="7">
    <source>
        <dbReference type="ARBA" id="ARBA00023136"/>
    </source>
</evidence>
<dbReference type="Pfam" id="PF00231">
    <property type="entry name" value="ATP-synt"/>
    <property type="match status" value="1"/>
</dbReference>
<sequence>MTNDKKILEEIARLANIKVLVETYETIAASSMRRIRGSVLQNRIFHEGLRQLYRDVKNAHQKEVRKLLEKKAAEKKVRVAESGRKTVYMFLSANTGLYGEIVNRTFQLFLQEWKIANCDAVIVGRTGKVLMDAAAPGSRYTHFDFPDNRIDVEGLSRISAALGAYDRVVAFYGSFKGLLVQEPTRTSISGEQAESETKTVSDVRFIFEPSLEVVATFFEKEIFTSLLEQAFHESRLAKLSSRLVLLDRANLNIDNERKRAIFHSQQVRHRLYNRKQLDALSGVALWNT</sequence>
<dbReference type="EMBL" id="MHQL01000043">
    <property type="protein sequence ID" value="OHA02154.1"/>
    <property type="molecule type" value="Genomic_DNA"/>
</dbReference>
<dbReference type="InterPro" id="IPR000131">
    <property type="entry name" value="ATP_synth_F1_gsu"/>
</dbReference>
<keyword evidence="4" id="KW-0813">Transport</keyword>
<keyword evidence="9" id="KW-0066">ATP synthesis</keyword>
<evidence type="ECO:0000256" key="3">
    <source>
        <dbReference type="ARBA" id="ARBA00007681"/>
    </source>
</evidence>
<keyword evidence="7" id="KW-0472">Membrane</keyword>
<protein>
    <recommendedName>
        <fullName evidence="12">ATP synthase F1 subunit gamma</fullName>
    </recommendedName>
</protein>
<gene>
    <name evidence="10" type="ORF">A3C16_05495</name>
</gene>
<accession>A0A1G2KSA7</accession>
<evidence type="ECO:0000256" key="1">
    <source>
        <dbReference type="ARBA" id="ARBA00003456"/>
    </source>
</evidence>
<dbReference type="GO" id="GO:0046933">
    <property type="term" value="F:proton-transporting ATP synthase activity, rotational mechanism"/>
    <property type="evidence" value="ECO:0007669"/>
    <property type="project" value="InterPro"/>
</dbReference>
<proteinExistence type="inferred from homology"/>
<evidence type="ECO:0000256" key="6">
    <source>
        <dbReference type="ARBA" id="ARBA00023065"/>
    </source>
</evidence>
<reference evidence="10 11" key="1">
    <citation type="journal article" date="2016" name="Nat. Commun.">
        <title>Thousands of microbial genomes shed light on interconnected biogeochemical processes in an aquifer system.</title>
        <authorList>
            <person name="Anantharaman K."/>
            <person name="Brown C.T."/>
            <person name="Hug L.A."/>
            <person name="Sharon I."/>
            <person name="Castelle C.J."/>
            <person name="Probst A.J."/>
            <person name="Thomas B.C."/>
            <person name="Singh A."/>
            <person name="Wilkins M.J."/>
            <person name="Karaoz U."/>
            <person name="Brodie E.L."/>
            <person name="Williams K.H."/>
            <person name="Hubbard S.S."/>
            <person name="Banfield J.F."/>
        </authorList>
    </citation>
    <scope>NUCLEOTIDE SEQUENCE [LARGE SCALE GENOMIC DNA]</scope>
</reference>
<comment type="function">
    <text evidence="1">Produces ATP from ADP in the presence of a proton gradient across the membrane. The gamma chain is believed to be important in regulating ATPase activity and the flow of protons through the CF(0) complex.</text>
</comment>
<comment type="caution">
    <text evidence="10">The sequence shown here is derived from an EMBL/GenBank/DDBJ whole genome shotgun (WGS) entry which is preliminary data.</text>
</comment>
<dbReference type="InterPro" id="IPR035968">
    <property type="entry name" value="ATP_synth_F1_ATPase_gsu"/>
</dbReference>
<dbReference type="SUPFAM" id="SSF52943">
    <property type="entry name" value="ATP synthase (F1-ATPase), gamma subunit"/>
    <property type="match status" value="1"/>
</dbReference>
<name>A0A1G2KSA7_9BACT</name>
<evidence type="ECO:0008006" key="12">
    <source>
        <dbReference type="Google" id="ProtNLM"/>
    </source>
</evidence>
<comment type="similarity">
    <text evidence="3">Belongs to the ATPase gamma chain family.</text>
</comment>
<comment type="subcellular location">
    <subcellularLocation>
        <location evidence="2">Membrane</location>
        <topology evidence="2">Peripheral membrane protein</topology>
    </subcellularLocation>
</comment>
<evidence type="ECO:0000256" key="2">
    <source>
        <dbReference type="ARBA" id="ARBA00004170"/>
    </source>
</evidence>
<evidence type="ECO:0000313" key="11">
    <source>
        <dbReference type="Proteomes" id="UP000177811"/>
    </source>
</evidence>
<dbReference type="Proteomes" id="UP000177811">
    <property type="component" value="Unassembled WGS sequence"/>
</dbReference>
<organism evidence="10 11">
    <name type="scientific">Candidatus Sungbacteria bacterium RIFCSPHIGHO2_02_FULL_51_29</name>
    <dbReference type="NCBI Taxonomy" id="1802273"/>
    <lineage>
        <taxon>Bacteria</taxon>
        <taxon>Candidatus Sungiibacteriota</taxon>
    </lineage>
</organism>
<dbReference type="AlphaFoldDB" id="A0A1G2KSA7"/>
<dbReference type="GO" id="GO:0045259">
    <property type="term" value="C:proton-transporting ATP synthase complex"/>
    <property type="evidence" value="ECO:0007669"/>
    <property type="project" value="UniProtKB-KW"/>
</dbReference>
<keyword evidence="6" id="KW-0406">Ion transport</keyword>
<keyword evidence="5" id="KW-0375">Hydrogen ion transport</keyword>
<evidence type="ECO:0000313" key="10">
    <source>
        <dbReference type="EMBL" id="OHA02154.1"/>
    </source>
</evidence>
<dbReference type="Gene3D" id="3.40.1380.10">
    <property type="match status" value="1"/>
</dbReference>